<evidence type="ECO:0000259" key="10">
    <source>
        <dbReference type="PROSITE" id="PS50011"/>
    </source>
</evidence>
<dbReference type="PROSITE" id="PS51178">
    <property type="entry name" value="PASTA"/>
    <property type="match status" value="4"/>
</dbReference>
<dbReference type="InterPro" id="IPR011009">
    <property type="entry name" value="Kinase-like_dom_sf"/>
</dbReference>
<evidence type="ECO:0000259" key="11">
    <source>
        <dbReference type="PROSITE" id="PS51178"/>
    </source>
</evidence>
<keyword evidence="4" id="KW-0547">Nucleotide-binding</keyword>
<keyword evidence="6" id="KW-0067">ATP-binding</keyword>
<dbReference type="PANTHER" id="PTHR43289:SF34">
    <property type="entry name" value="SERINE_THREONINE-PROTEIN KINASE YBDM-RELATED"/>
    <property type="match status" value="1"/>
</dbReference>
<dbReference type="GO" id="GO:0005524">
    <property type="term" value="F:ATP binding"/>
    <property type="evidence" value="ECO:0007669"/>
    <property type="project" value="UniProtKB-KW"/>
</dbReference>
<organism evidence="12">
    <name type="scientific">uncultured Frankineae bacterium</name>
    <dbReference type="NCBI Taxonomy" id="437475"/>
    <lineage>
        <taxon>Bacteria</taxon>
        <taxon>Bacillati</taxon>
        <taxon>Actinomycetota</taxon>
        <taxon>Actinomycetes</taxon>
        <taxon>Frankiales</taxon>
        <taxon>environmental samples</taxon>
    </lineage>
</organism>
<dbReference type="EMBL" id="CADCUE010000031">
    <property type="protein sequence ID" value="CAA9314322.1"/>
    <property type="molecule type" value="Genomic_DNA"/>
</dbReference>
<comment type="catalytic activity">
    <reaction evidence="8">
        <text>L-seryl-[protein] + ATP = O-phospho-L-seryl-[protein] + ADP + H(+)</text>
        <dbReference type="Rhea" id="RHEA:17989"/>
        <dbReference type="Rhea" id="RHEA-COMP:9863"/>
        <dbReference type="Rhea" id="RHEA-COMP:11604"/>
        <dbReference type="ChEBI" id="CHEBI:15378"/>
        <dbReference type="ChEBI" id="CHEBI:29999"/>
        <dbReference type="ChEBI" id="CHEBI:30616"/>
        <dbReference type="ChEBI" id="CHEBI:83421"/>
        <dbReference type="ChEBI" id="CHEBI:456216"/>
        <dbReference type="EC" id="2.7.11.1"/>
    </reaction>
</comment>
<dbReference type="FunFam" id="1.10.510.10:FF:000021">
    <property type="entry name" value="Serine/threonine protein kinase"/>
    <property type="match status" value="1"/>
</dbReference>
<sequence>MLPVVDTTVDGVISSAPPPVADPLLGSLLDSRYRLDRPIARGGMATVYAATDTRLDRPVAVKVMRPGLASDPDFVERFAREARAAARLSAPEVVAVHDQGTDAATGTAYLVMERVSGGTLRDVLRERGALPPARALDLLEPVLVALAAAHAAGLVHRDVKPENVLLSDDGRVKVADFGLARAIETSTVTATTGLLIGTVAYLAPEQVEHGRTDTRTDVYAAGVLLWELLTGSPPYSSDSPMTVAYRHVHEDVPPPGQVVEGVPAGLDDLVVRATRRDPSARPADAGAFLAELRAVRADLDPRSDDAPVVRRTGSPTLVVPRGELVGSRPLPRRNGPRRRRLLALLAVVVACAVLAGGWYAFLGRWTAAPRVVGMAETEARSALEAAGFTVDERPAVYSDRVAEDHVVDQDPAPDGRVLEGGTITLQTSLGPDRRAVPDLAGRTRDEAAAALEETGLAAGPVTEAFSEAPVGTVVRTDPEKGAALPPDTAVALVLSKGVEMLPVPDAQGAPRAEAEAAVTEAGFTPKVVEVFSEQVDRGRVADQSPSSGTAARGSEVVLEVSKGPELVPVPDVVGQPRDDAEQALEAAGLSVRVVAIPGPGRVRSTDPAAGAQVRKGSRVTVYVF</sequence>
<evidence type="ECO:0000256" key="3">
    <source>
        <dbReference type="ARBA" id="ARBA00022679"/>
    </source>
</evidence>
<evidence type="ECO:0000256" key="6">
    <source>
        <dbReference type="ARBA" id="ARBA00022840"/>
    </source>
</evidence>
<keyword evidence="9" id="KW-1133">Transmembrane helix</keyword>
<feature type="domain" description="PASTA" evidence="11">
    <location>
        <begin position="430"/>
        <end position="496"/>
    </location>
</feature>
<dbReference type="GO" id="GO:0004674">
    <property type="term" value="F:protein serine/threonine kinase activity"/>
    <property type="evidence" value="ECO:0007669"/>
    <property type="project" value="UniProtKB-KW"/>
</dbReference>
<dbReference type="FunFam" id="3.30.200.20:FF:000035">
    <property type="entry name" value="Serine/threonine protein kinase Stk1"/>
    <property type="match status" value="1"/>
</dbReference>
<dbReference type="Pfam" id="PF00069">
    <property type="entry name" value="Pkinase"/>
    <property type="match status" value="1"/>
</dbReference>
<protein>
    <recommendedName>
        <fullName evidence="1">non-specific serine/threonine protein kinase</fullName>
        <ecNumber evidence="1">2.7.11.1</ecNumber>
    </recommendedName>
</protein>
<dbReference type="PANTHER" id="PTHR43289">
    <property type="entry name" value="MITOGEN-ACTIVATED PROTEIN KINASE KINASE KINASE 20-RELATED"/>
    <property type="match status" value="1"/>
</dbReference>
<dbReference type="InterPro" id="IPR000719">
    <property type="entry name" value="Prot_kinase_dom"/>
</dbReference>
<feature type="transmembrane region" description="Helical" evidence="9">
    <location>
        <begin position="341"/>
        <end position="361"/>
    </location>
</feature>
<dbReference type="NCBIfam" id="NF033483">
    <property type="entry name" value="PknB_PASTA_kin"/>
    <property type="match status" value="1"/>
</dbReference>
<feature type="domain" description="PASTA" evidence="11">
    <location>
        <begin position="366"/>
        <end position="429"/>
    </location>
</feature>
<dbReference type="AlphaFoldDB" id="A0A6J4KSP0"/>
<keyword evidence="3 12" id="KW-0808">Transferase</keyword>
<evidence type="ECO:0000256" key="1">
    <source>
        <dbReference type="ARBA" id="ARBA00012513"/>
    </source>
</evidence>
<dbReference type="SUPFAM" id="SSF54184">
    <property type="entry name" value="Penicillin-binding protein 2x (pbp-2x), c-terminal domain"/>
    <property type="match status" value="1"/>
</dbReference>
<gene>
    <name evidence="12" type="ORF">AVDCRST_MAG16-508</name>
</gene>
<name>A0A6J4KSP0_9ACTN</name>
<keyword evidence="2" id="KW-0723">Serine/threonine-protein kinase</keyword>
<dbReference type="Gene3D" id="1.10.510.10">
    <property type="entry name" value="Transferase(Phosphotransferase) domain 1"/>
    <property type="match status" value="1"/>
</dbReference>
<reference evidence="12" key="1">
    <citation type="submission" date="2020-02" db="EMBL/GenBank/DDBJ databases">
        <authorList>
            <person name="Meier V. D."/>
        </authorList>
    </citation>
    <scope>NUCLEOTIDE SEQUENCE</scope>
    <source>
        <strain evidence="12">AVDCRST_MAG16</strain>
    </source>
</reference>
<evidence type="ECO:0000256" key="7">
    <source>
        <dbReference type="ARBA" id="ARBA00047899"/>
    </source>
</evidence>
<dbReference type="EC" id="2.7.11.1" evidence="1"/>
<dbReference type="CDD" id="cd06577">
    <property type="entry name" value="PASTA_pknB"/>
    <property type="match status" value="4"/>
</dbReference>
<dbReference type="InterPro" id="IPR005543">
    <property type="entry name" value="PASTA_dom"/>
</dbReference>
<feature type="domain" description="PASTA" evidence="11">
    <location>
        <begin position="563"/>
        <end position="624"/>
    </location>
</feature>
<keyword evidence="9" id="KW-0812">Transmembrane</keyword>
<accession>A0A6J4KSP0</accession>
<feature type="domain" description="PASTA" evidence="11">
    <location>
        <begin position="497"/>
        <end position="562"/>
    </location>
</feature>
<dbReference type="SMART" id="SM00220">
    <property type="entry name" value="S_TKc"/>
    <property type="match status" value="1"/>
</dbReference>
<dbReference type="SUPFAM" id="SSF56112">
    <property type="entry name" value="Protein kinase-like (PK-like)"/>
    <property type="match status" value="1"/>
</dbReference>
<proteinExistence type="predicted"/>
<feature type="domain" description="Protein kinase" evidence="10">
    <location>
        <begin position="33"/>
        <end position="293"/>
    </location>
</feature>
<dbReference type="Gene3D" id="3.30.10.20">
    <property type="match status" value="4"/>
</dbReference>
<dbReference type="Pfam" id="PF03793">
    <property type="entry name" value="PASTA"/>
    <property type="match status" value="4"/>
</dbReference>
<evidence type="ECO:0000313" key="12">
    <source>
        <dbReference type="EMBL" id="CAA9314322.1"/>
    </source>
</evidence>
<evidence type="ECO:0000256" key="4">
    <source>
        <dbReference type="ARBA" id="ARBA00022741"/>
    </source>
</evidence>
<dbReference type="InterPro" id="IPR008271">
    <property type="entry name" value="Ser/Thr_kinase_AS"/>
</dbReference>
<comment type="catalytic activity">
    <reaction evidence="7">
        <text>L-threonyl-[protein] + ATP = O-phospho-L-threonyl-[protein] + ADP + H(+)</text>
        <dbReference type="Rhea" id="RHEA:46608"/>
        <dbReference type="Rhea" id="RHEA-COMP:11060"/>
        <dbReference type="Rhea" id="RHEA-COMP:11605"/>
        <dbReference type="ChEBI" id="CHEBI:15378"/>
        <dbReference type="ChEBI" id="CHEBI:30013"/>
        <dbReference type="ChEBI" id="CHEBI:30616"/>
        <dbReference type="ChEBI" id="CHEBI:61977"/>
        <dbReference type="ChEBI" id="CHEBI:456216"/>
        <dbReference type="EC" id="2.7.11.1"/>
    </reaction>
</comment>
<evidence type="ECO:0000256" key="2">
    <source>
        <dbReference type="ARBA" id="ARBA00022527"/>
    </source>
</evidence>
<dbReference type="Gene3D" id="3.30.200.20">
    <property type="entry name" value="Phosphorylase Kinase, domain 1"/>
    <property type="match status" value="1"/>
</dbReference>
<evidence type="ECO:0000256" key="9">
    <source>
        <dbReference type="SAM" id="Phobius"/>
    </source>
</evidence>
<dbReference type="SMART" id="SM00740">
    <property type="entry name" value="PASTA"/>
    <property type="match status" value="4"/>
</dbReference>
<evidence type="ECO:0000256" key="8">
    <source>
        <dbReference type="ARBA" id="ARBA00048679"/>
    </source>
</evidence>
<keyword evidence="9" id="KW-0472">Membrane</keyword>
<keyword evidence="5 12" id="KW-0418">Kinase</keyword>
<dbReference type="PROSITE" id="PS50011">
    <property type="entry name" value="PROTEIN_KINASE_DOM"/>
    <property type="match status" value="1"/>
</dbReference>
<dbReference type="PROSITE" id="PS00108">
    <property type="entry name" value="PROTEIN_KINASE_ST"/>
    <property type="match status" value="1"/>
</dbReference>
<dbReference type="GO" id="GO:0045717">
    <property type="term" value="P:negative regulation of fatty acid biosynthetic process"/>
    <property type="evidence" value="ECO:0007669"/>
    <property type="project" value="UniProtKB-ARBA"/>
</dbReference>
<evidence type="ECO:0000256" key="5">
    <source>
        <dbReference type="ARBA" id="ARBA00022777"/>
    </source>
</evidence>
<dbReference type="CDD" id="cd14014">
    <property type="entry name" value="STKc_PknB_like"/>
    <property type="match status" value="1"/>
</dbReference>